<reference evidence="2" key="1">
    <citation type="submission" date="2018-01" db="EMBL/GenBank/DDBJ databases">
        <title>Complete genome sequence analysis of a novel Salmonella phage Spp16.</title>
        <authorList>
            <person name="Zhao F."/>
            <person name="Sun H."/>
            <person name="Ren H."/>
            <person name="Tong Y."/>
        </authorList>
    </citation>
    <scope>NUCLEOTIDE SEQUENCE [LARGE SCALE GENOMIC DNA]</scope>
</reference>
<dbReference type="EMBL" id="MG878892">
    <property type="protein sequence ID" value="AVI05064.1"/>
    <property type="molecule type" value="Genomic_DNA"/>
</dbReference>
<evidence type="ECO:0000256" key="1">
    <source>
        <dbReference type="SAM" id="MobiDB-lite"/>
    </source>
</evidence>
<dbReference type="KEGG" id="vg:54989858"/>
<evidence type="ECO:0000313" key="3">
    <source>
        <dbReference type="Proteomes" id="UP000241381"/>
    </source>
</evidence>
<feature type="region of interest" description="Disordered" evidence="1">
    <location>
        <begin position="112"/>
        <end position="144"/>
    </location>
</feature>
<keyword evidence="3" id="KW-1185">Reference proteome</keyword>
<protein>
    <submittedName>
        <fullName evidence="2">Uncharacterized protein</fullName>
    </submittedName>
</protein>
<evidence type="ECO:0000313" key="2">
    <source>
        <dbReference type="EMBL" id="AVI05064.1"/>
    </source>
</evidence>
<accession>A0A2P9JZU7</accession>
<organism evidence="2 3">
    <name type="scientific">Salmonella phage vB_SpuP_Spp16</name>
    <dbReference type="NCBI Taxonomy" id="2081603"/>
    <lineage>
        <taxon>Viruses</taxon>
        <taxon>Duplodnaviria</taxon>
        <taxon>Heunggongvirae</taxon>
        <taxon>Uroviricota</taxon>
        <taxon>Caudoviricetes</taxon>
        <taxon>Autographivirales</taxon>
        <taxon>Autonotataviridae</taxon>
        <taxon>Melnykvirinae</taxon>
        <taxon>Panjvirus</taxon>
        <taxon>Panjvirus Spp16</taxon>
    </lineage>
</organism>
<dbReference type="GeneID" id="54989858"/>
<dbReference type="Proteomes" id="UP000241381">
    <property type="component" value="Segment"/>
</dbReference>
<dbReference type="RefSeq" id="YP_009799373.1">
    <property type="nucleotide sequence ID" value="NC_047941.1"/>
</dbReference>
<proteinExistence type="predicted"/>
<name>A0A2P9JZU7_9CAUD</name>
<sequence>MMLHEVPSLGTINCGSKLRALVAHIHSRAQIMRDKGATQLDEDLVTFWEYQLSALDKPSGHPVDGTYFIGESGKLRRMCYQALSSIRMHNDIEEYETLWKDFCEFLIKDAGGTVEPEPVEPEEPPVEPTGEPKAAKVDNGISLD</sequence>